<gene>
    <name evidence="1" type="ORF">VNO78_13002</name>
</gene>
<name>A0AAN9SRT3_PSOTE</name>
<organism evidence="1 2">
    <name type="scientific">Psophocarpus tetragonolobus</name>
    <name type="common">Winged bean</name>
    <name type="synonym">Dolichos tetragonolobus</name>
    <dbReference type="NCBI Taxonomy" id="3891"/>
    <lineage>
        <taxon>Eukaryota</taxon>
        <taxon>Viridiplantae</taxon>
        <taxon>Streptophyta</taxon>
        <taxon>Embryophyta</taxon>
        <taxon>Tracheophyta</taxon>
        <taxon>Spermatophyta</taxon>
        <taxon>Magnoliopsida</taxon>
        <taxon>eudicotyledons</taxon>
        <taxon>Gunneridae</taxon>
        <taxon>Pentapetalae</taxon>
        <taxon>rosids</taxon>
        <taxon>fabids</taxon>
        <taxon>Fabales</taxon>
        <taxon>Fabaceae</taxon>
        <taxon>Papilionoideae</taxon>
        <taxon>50 kb inversion clade</taxon>
        <taxon>NPAAA clade</taxon>
        <taxon>indigoferoid/millettioid clade</taxon>
        <taxon>Phaseoleae</taxon>
        <taxon>Psophocarpus</taxon>
    </lineage>
</organism>
<evidence type="ECO:0000313" key="1">
    <source>
        <dbReference type="EMBL" id="KAK7401481.1"/>
    </source>
</evidence>
<dbReference type="Proteomes" id="UP001386955">
    <property type="component" value="Unassembled WGS sequence"/>
</dbReference>
<dbReference type="AlphaFoldDB" id="A0AAN9SRT3"/>
<sequence length="120" mass="13520">METKHKGKVEDGELLHHNNNDSIVLDGSLLDSIRPDYFSFVNQDLNPNSNSICSSNSSSEVNRNFDDSYVASQLFPFTPWNVNSNVVTTNTTTIMVESNFISEIEEVKSDLVLEIEEEKC</sequence>
<reference evidence="1 2" key="1">
    <citation type="submission" date="2024-01" db="EMBL/GenBank/DDBJ databases">
        <title>The genomes of 5 underutilized Papilionoideae crops provide insights into root nodulation and disease resistanc.</title>
        <authorList>
            <person name="Jiang F."/>
        </authorList>
    </citation>
    <scope>NUCLEOTIDE SEQUENCE [LARGE SCALE GENOMIC DNA]</scope>
    <source>
        <strain evidence="1">DUOXIRENSHENG_FW03</strain>
        <tissue evidence="1">Leaves</tissue>
    </source>
</reference>
<comment type="caution">
    <text evidence="1">The sequence shown here is derived from an EMBL/GenBank/DDBJ whole genome shotgun (WGS) entry which is preliminary data.</text>
</comment>
<proteinExistence type="predicted"/>
<protein>
    <submittedName>
        <fullName evidence="1">Uncharacterized protein</fullName>
    </submittedName>
</protein>
<evidence type="ECO:0000313" key="2">
    <source>
        <dbReference type="Proteomes" id="UP001386955"/>
    </source>
</evidence>
<accession>A0AAN9SRT3</accession>
<keyword evidence="2" id="KW-1185">Reference proteome</keyword>
<dbReference type="EMBL" id="JAYMYS010000003">
    <property type="protein sequence ID" value="KAK7401481.1"/>
    <property type="molecule type" value="Genomic_DNA"/>
</dbReference>